<protein>
    <submittedName>
        <fullName evidence="1">Uncharacterized protein</fullName>
    </submittedName>
</protein>
<dbReference type="EnsemblMetazoa" id="GPAI032688-RA">
    <property type="protein sequence ID" value="GPAI032688-PA"/>
    <property type="gene ID" value="GPAI032688"/>
</dbReference>
<sequence>MDPAMASFVPHCLSVLENIATCNVNSGVTNGENIGKSHICIWKGEENLNYQRAAKSHLARLWNSNAGRAVFSNGTTISYDFNLLFRAPTIIIGELCLNQWSELYNHQDRLSNLVFCNSSELTILHSTSVVPTEDSYHPSVLPMVSEARSSVTA</sequence>
<proteinExistence type="predicted"/>
<evidence type="ECO:0000313" key="1">
    <source>
        <dbReference type="EnsemblMetazoa" id="GPAI032688-PA"/>
    </source>
</evidence>
<dbReference type="Proteomes" id="UP000092445">
    <property type="component" value="Unassembled WGS sequence"/>
</dbReference>
<organism evidence="1 2">
    <name type="scientific">Glossina pallidipes</name>
    <name type="common">Tsetse fly</name>
    <dbReference type="NCBI Taxonomy" id="7398"/>
    <lineage>
        <taxon>Eukaryota</taxon>
        <taxon>Metazoa</taxon>
        <taxon>Ecdysozoa</taxon>
        <taxon>Arthropoda</taxon>
        <taxon>Hexapoda</taxon>
        <taxon>Insecta</taxon>
        <taxon>Pterygota</taxon>
        <taxon>Neoptera</taxon>
        <taxon>Endopterygota</taxon>
        <taxon>Diptera</taxon>
        <taxon>Brachycera</taxon>
        <taxon>Muscomorpha</taxon>
        <taxon>Hippoboscoidea</taxon>
        <taxon>Glossinidae</taxon>
        <taxon>Glossina</taxon>
    </lineage>
</organism>
<reference evidence="2" key="1">
    <citation type="submission" date="2014-03" db="EMBL/GenBank/DDBJ databases">
        <authorList>
            <person name="Aksoy S."/>
            <person name="Warren W."/>
            <person name="Wilson R.K."/>
        </authorList>
    </citation>
    <scope>NUCLEOTIDE SEQUENCE [LARGE SCALE GENOMIC DNA]</scope>
    <source>
        <strain evidence="2">IAEA</strain>
    </source>
</reference>
<dbReference type="AlphaFoldDB" id="A0A1B0A2S5"/>
<evidence type="ECO:0000313" key="2">
    <source>
        <dbReference type="Proteomes" id="UP000092445"/>
    </source>
</evidence>
<reference evidence="1" key="2">
    <citation type="submission" date="2020-05" db="UniProtKB">
        <authorList>
            <consortium name="EnsemblMetazoa"/>
        </authorList>
    </citation>
    <scope>IDENTIFICATION</scope>
    <source>
        <strain evidence="1">IAEA</strain>
    </source>
</reference>
<accession>A0A1B0A2S5</accession>
<dbReference type="VEuPathDB" id="VectorBase:GPAI032688"/>
<keyword evidence="2" id="KW-1185">Reference proteome</keyword>
<name>A0A1B0A2S5_GLOPL</name>